<accession>A0A4V1ALP1</accession>
<dbReference type="Proteomes" id="UP000294321">
    <property type="component" value="Chromosome"/>
</dbReference>
<dbReference type="EMBL" id="CP034726">
    <property type="protein sequence ID" value="QBP18279.1"/>
    <property type="molecule type" value="Genomic_DNA"/>
</dbReference>
<reference evidence="2" key="1">
    <citation type="submission" date="2018-12" db="EMBL/GenBank/DDBJ databases">
        <title>A new species of lactobacillus.</title>
        <authorList>
            <person name="Jian Y."/>
            <person name="Xin L."/>
            <person name="Hong Z.J."/>
            <person name="Ming L.Z."/>
            <person name="Hong X.Z."/>
        </authorList>
    </citation>
    <scope>NUCLEOTIDE SEQUENCE [LARGE SCALE GENOMIC DNA]</scope>
    <source>
        <strain evidence="2">HSLZ-75</strain>
    </source>
</reference>
<protein>
    <submittedName>
        <fullName evidence="1">Uncharacterized protein</fullName>
    </submittedName>
</protein>
<evidence type="ECO:0000313" key="1">
    <source>
        <dbReference type="EMBL" id="QBP18279.1"/>
    </source>
</evidence>
<dbReference type="AlphaFoldDB" id="A0A4V1ALP1"/>
<keyword evidence="2" id="KW-1185">Reference proteome</keyword>
<sequence>MDLSKSTTIIKGLLIKKRGRQAVLDTRNVFNLMARPNLKLIGTDKIMKTLPQPGDIVKIRTRYGLRSLVVVTDHPKSLAFHSRIKSVYAGTQEHLMDPVIIKQFKSYMAKEHLPMPKMDHQMIVIRGYHYGIQHKKPFVNTTKPYNFKVTNLTNHFEWMKAGCSASVLTKRDKSLLIIHDIKTIDDPAEQKKAMQYQPVISFHNYGIKNNWIANIYKKVILDKDSDK</sequence>
<dbReference type="KEGG" id="lji:ELX58_03820"/>
<dbReference type="RefSeq" id="WP_133441838.1">
    <property type="nucleotide sequence ID" value="NZ_CP034726.1"/>
</dbReference>
<proteinExistence type="predicted"/>
<organism evidence="1 2">
    <name type="scientific">Acetilactobacillus jinshanensis</name>
    <dbReference type="NCBI Taxonomy" id="1720083"/>
    <lineage>
        <taxon>Bacteria</taxon>
        <taxon>Bacillati</taxon>
        <taxon>Bacillota</taxon>
        <taxon>Bacilli</taxon>
        <taxon>Lactobacillales</taxon>
        <taxon>Lactobacillaceae</taxon>
        <taxon>Acetilactobacillus</taxon>
    </lineage>
</organism>
<evidence type="ECO:0000313" key="2">
    <source>
        <dbReference type="Proteomes" id="UP000294321"/>
    </source>
</evidence>
<gene>
    <name evidence="1" type="ORF">ELX58_03820</name>
</gene>
<name>A0A4V1ALP1_9LACO</name>